<evidence type="ECO:0000313" key="1">
    <source>
        <dbReference type="EMBL" id="XCH39628.1"/>
    </source>
</evidence>
<protein>
    <submittedName>
        <fullName evidence="1">Uncharacterized protein</fullName>
    </submittedName>
</protein>
<gene>
    <name evidence="1" type="ORF">FANJXIIC_CDS0036</name>
</gene>
<name>A0AAU8GDU7_9CAUD</name>
<accession>A0AAU8GDU7</accession>
<proteinExistence type="predicted"/>
<organism evidence="1">
    <name type="scientific">Salmonella phage vB_STmST19_KE08</name>
    <dbReference type="NCBI Taxonomy" id="3161165"/>
    <lineage>
        <taxon>Viruses</taxon>
        <taxon>Duplodnaviria</taxon>
        <taxon>Heunggongvirae</taxon>
        <taxon>Uroviricota</taxon>
        <taxon>Caudoviricetes</taxon>
    </lineage>
</organism>
<reference evidence="1" key="1">
    <citation type="submission" date="2024-05" db="EMBL/GenBank/DDBJ databases">
        <authorList>
            <person name="Mugo M.M."/>
            <person name="Musyoki A.M."/>
            <person name="Makumi A.M."/>
            <person name="Mutai I."/>
            <person name="Drechsel O."/>
            <person name="Kering K.K."/>
            <person name="Muturi P."/>
            <person name="Mbae C.K."/>
            <person name="Kariuki S.M."/>
        </authorList>
    </citation>
    <scope>NUCLEOTIDE SEQUENCE</scope>
</reference>
<dbReference type="EMBL" id="PP856713">
    <property type="protein sequence ID" value="XCH39628.1"/>
    <property type="molecule type" value="Genomic_DNA"/>
</dbReference>
<sequence length="218" mass="24681">MKLIDLLVQELPKRGGWPDGANYAVQDADGTVKFAKTLTYLHYLAGEWISNENGHDWIHRNKPFEGNFVTEWTANDNHRAVISMARYECEISKSEAGKRPSDEWNGEGVPPVGCECEYFDNNGKWYPVTIKYSSEQLVVISGITKILGVERGTEIAKHIIIDKPQFRPLRTEAERKRDAAVEAMQIEVDECSNWIYSEYEIIYNAIAAGKIPGVKLEG</sequence>